<reference evidence="4 5" key="1">
    <citation type="journal article" date="2021" name="BMC Genomics">
        <title>Datura genome reveals duplications of psychoactive alkaloid biosynthetic genes and high mutation rate following tissue culture.</title>
        <authorList>
            <person name="Rajewski A."/>
            <person name="Carter-House D."/>
            <person name="Stajich J."/>
            <person name="Litt A."/>
        </authorList>
    </citation>
    <scope>NUCLEOTIDE SEQUENCE [LARGE SCALE GENOMIC DNA]</scope>
    <source>
        <strain evidence="4">AR-01</strain>
    </source>
</reference>
<dbReference type="InterPro" id="IPR033443">
    <property type="entry name" value="PROP1-like_PPR_dom"/>
</dbReference>
<feature type="repeat" description="PPR" evidence="2">
    <location>
        <begin position="508"/>
        <end position="542"/>
    </location>
</feature>
<gene>
    <name evidence="4" type="ORF">HAX54_019895</name>
</gene>
<dbReference type="Gene3D" id="1.25.40.10">
    <property type="entry name" value="Tetratricopeptide repeat domain"/>
    <property type="match status" value="4"/>
</dbReference>
<accession>A0ABS8S2I6</accession>
<dbReference type="InterPro" id="IPR011990">
    <property type="entry name" value="TPR-like_helical_dom_sf"/>
</dbReference>
<dbReference type="InterPro" id="IPR002885">
    <property type="entry name" value="PPR_rpt"/>
</dbReference>
<evidence type="ECO:0000256" key="2">
    <source>
        <dbReference type="PROSITE-ProRule" id="PRU00708"/>
    </source>
</evidence>
<keyword evidence="5" id="KW-1185">Reference proteome</keyword>
<comment type="caution">
    <text evidence="4">The sequence shown here is derived from an EMBL/GenBank/DDBJ whole genome shotgun (WGS) entry which is preliminary data.</text>
</comment>
<dbReference type="EMBL" id="JACEIK010000241">
    <property type="protein sequence ID" value="MCD7453152.1"/>
    <property type="molecule type" value="Genomic_DNA"/>
</dbReference>
<dbReference type="Pfam" id="PF17177">
    <property type="entry name" value="PPR_long"/>
    <property type="match status" value="1"/>
</dbReference>
<dbReference type="PANTHER" id="PTHR47940:SF1">
    <property type="entry name" value="PROTEIN LOW PHOTOSYNTHETIC EFFICIENCY 1, CHLOROPLASTIC"/>
    <property type="match status" value="1"/>
</dbReference>
<feature type="domain" description="PROP1-like PPR" evidence="3">
    <location>
        <begin position="519"/>
        <end position="675"/>
    </location>
</feature>
<protein>
    <recommendedName>
        <fullName evidence="3">PROP1-like PPR domain-containing protein</fullName>
    </recommendedName>
</protein>
<dbReference type="PROSITE" id="PS51375">
    <property type="entry name" value="PPR"/>
    <property type="match status" value="8"/>
</dbReference>
<proteinExistence type="predicted"/>
<dbReference type="PANTHER" id="PTHR47940">
    <property type="entry name" value="OS12G0283900 PROTEIN"/>
    <property type="match status" value="1"/>
</dbReference>
<feature type="repeat" description="PPR" evidence="2">
    <location>
        <begin position="613"/>
        <end position="647"/>
    </location>
</feature>
<dbReference type="Pfam" id="PF01535">
    <property type="entry name" value="PPR"/>
    <property type="match status" value="2"/>
</dbReference>
<dbReference type="Pfam" id="PF13812">
    <property type="entry name" value="PPR_3"/>
    <property type="match status" value="1"/>
</dbReference>
<dbReference type="Proteomes" id="UP000823775">
    <property type="component" value="Unassembled WGS sequence"/>
</dbReference>
<sequence length="752" mass="85661">MPYLNVWSSRSNSSMLPQMESELASSSSSVFTWRRTESGFLAYSLSHNSSSDHVSRSLRCPRNKTRFTKLDFCLRTEFFPFCRRKKDSFGPSFALTQASEEHAIDRDVIKQNSQSFSSGEGGVEGFNCVQLEEKGVLTHNVEYDDDGDVGSEEEEAGRVKGEKVDVRALAQSLHFVKAADEVDEVLKDKVDLPLQVYSSMIRGFGKDKKLNSAMALVEWLRRRSKDNIDSISLNVFIYNSLLGAIKEAGKYDFVDKVMDDMVSEGVHPNVVTYNTLMRIYIEQGRELEALNLFCEMPKKRLSPSPASYSTALFAYRRLEDGFGAVTFFVDTREKYQNGEIGNIEEENWEYEIAKLENFTIRICYQVMRERLVKGENSNTNVLKLLTDMDKARLQPSRSEYERLVWACTREEHHVVAKELYNRIREMDTEISLSVCNHIIWLMGKAKKWWAALEIYEDLLDKGPKPNNMSYELIVSHFNILLSAARKRGIWRWGVRLLNKMEEKGLKPSSREWNAVLVACSKASETSAAVQIFRRMVEKGEKPTIISYGALLSALEKGKLYDEALQVWKHMIKVGIEPNLYAYTIMASIYTAQGKFNIVDSIIKEMVSSGVEPTVVTFNAIISGCARNGMGSIAYEWFQRMKTQNITPNEVSYEMLIEALTNDGKPRLAYELYARALNEGLRLSTKAYDAVILSTEAYGASIDLSILGPRPPEKMKKVQIRKTLSEFCDIADVPRRSRPFDREEIFTAQTKGT</sequence>
<feature type="repeat" description="PPR" evidence="2">
    <location>
        <begin position="234"/>
        <end position="268"/>
    </location>
</feature>
<evidence type="ECO:0000313" key="5">
    <source>
        <dbReference type="Proteomes" id="UP000823775"/>
    </source>
</evidence>
<feature type="repeat" description="PPR" evidence="2">
    <location>
        <begin position="543"/>
        <end position="577"/>
    </location>
</feature>
<feature type="repeat" description="PPR" evidence="2">
    <location>
        <begin position="269"/>
        <end position="303"/>
    </location>
</feature>
<evidence type="ECO:0000256" key="1">
    <source>
        <dbReference type="ARBA" id="ARBA00022737"/>
    </source>
</evidence>
<evidence type="ECO:0000313" key="4">
    <source>
        <dbReference type="EMBL" id="MCD7453152.1"/>
    </source>
</evidence>
<evidence type="ECO:0000259" key="3">
    <source>
        <dbReference type="Pfam" id="PF17177"/>
    </source>
</evidence>
<feature type="repeat" description="PPR" evidence="2">
    <location>
        <begin position="578"/>
        <end position="612"/>
    </location>
</feature>
<dbReference type="InterPro" id="IPR053343">
    <property type="entry name" value="PSII_mRNA-binding_protein"/>
</dbReference>
<name>A0ABS8S2I6_DATST</name>
<keyword evidence="1" id="KW-0677">Repeat</keyword>
<dbReference type="SUPFAM" id="SSF48452">
    <property type="entry name" value="TPR-like"/>
    <property type="match status" value="1"/>
</dbReference>
<dbReference type="NCBIfam" id="TIGR00756">
    <property type="entry name" value="PPR"/>
    <property type="match status" value="6"/>
</dbReference>
<organism evidence="4 5">
    <name type="scientific">Datura stramonium</name>
    <name type="common">Jimsonweed</name>
    <name type="synonym">Common thornapple</name>
    <dbReference type="NCBI Taxonomy" id="4076"/>
    <lineage>
        <taxon>Eukaryota</taxon>
        <taxon>Viridiplantae</taxon>
        <taxon>Streptophyta</taxon>
        <taxon>Embryophyta</taxon>
        <taxon>Tracheophyta</taxon>
        <taxon>Spermatophyta</taxon>
        <taxon>Magnoliopsida</taxon>
        <taxon>eudicotyledons</taxon>
        <taxon>Gunneridae</taxon>
        <taxon>Pentapetalae</taxon>
        <taxon>asterids</taxon>
        <taxon>lamiids</taxon>
        <taxon>Solanales</taxon>
        <taxon>Solanaceae</taxon>
        <taxon>Solanoideae</taxon>
        <taxon>Datureae</taxon>
        <taxon>Datura</taxon>
    </lineage>
</organism>
<feature type="repeat" description="PPR" evidence="2">
    <location>
        <begin position="473"/>
        <end position="507"/>
    </location>
</feature>
<feature type="repeat" description="PPR" evidence="2">
    <location>
        <begin position="648"/>
        <end position="682"/>
    </location>
</feature>